<protein>
    <submittedName>
        <fullName evidence="1">Uncharacterized protein</fullName>
    </submittedName>
</protein>
<dbReference type="EMBL" id="CM039426">
    <property type="protein sequence ID" value="KAI4357352.1"/>
    <property type="molecule type" value="Genomic_DNA"/>
</dbReference>
<keyword evidence="2" id="KW-1185">Reference proteome</keyword>
<gene>
    <name evidence="1" type="ORF">L6164_001306</name>
</gene>
<proteinExistence type="predicted"/>
<accession>A0ACB9Q942</accession>
<reference evidence="1 2" key="1">
    <citation type="journal article" date="2022" name="DNA Res.">
        <title>Chromosomal-level genome assembly of the orchid tree Bauhinia variegata (Leguminosae; Cercidoideae) supports the allotetraploid origin hypothesis of Bauhinia.</title>
        <authorList>
            <person name="Zhong Y."/>
            <person name="Chen Y."/>
            <person name="Zheng D."/>
            <person name="Pang J."/>
            <person name="Liu Y."/>
            <person name="Luo S."/>
            <person name="Meng S."/>
            <person name="Qian L."/>
            <person name="Wei D."/>
            <person name="Dai S."/>
            <person name="Zhou R."/>
        </authorList>
    </citation>
    <scope>NUCLEOTIDE SEQUENCE [LARGE SCALE GENOMIC DNA]</scope>
    <source>
        <strain evidence="1">BV-YZ2020</strain>
    </source>
</reference>
<comment type="caution">
    <text evidence="1">The sequence shown here is derived from an EMBL/GenBank/DDBJ whole genome shotgun (WGS) entry which is preliminary data.</text>
</comment>
<organism evidence="1 2">
    <name type="scientific">Bauhinia variegata</name>
    <name type="common">Purple orchid tree</name>
    <name type="synonym">Phanera variegata</name>
    <dbReference type="NCBI Taxonomy" id="167791"/>
    <lineage>
        <taxon>Eukaryota</taxon>
        <taxon>Viridiplantae</taxon>
        <taxon>Streptophyta</taxon>
        <taxon>Embryophyta</taxon>
        <taxon>Tracheophyta</taxon>
        <taxon>Spermatophyta</taxon>
        <taxon>Magnoliopsida</taxon>
        <taxon>eudicotyledons</taxon>
        <taxon>Gunneridae</taxon>
        <taxon>Pentapetalae</taxon>
        <taxon>rosids</taxon>
        <taxon>fabids</taxon>
        <taxon>Fabales</taxon>
        <taxon>Fabaceae</taxon>
        <taxon>Cercidoideae</taxon>
        <taxon>Cercideae</taxon>
        <taxon>Bauhiniinae</taxon>
        <taxon>Bauhinia</taxon>
    </lineage>
</organism>
<name>A0ACB9Q942_BAUVA</name>
<evidence type="ECO:0000313" key="2">
    <source>
        <dbReference type="Proteomes" id="UP000828941"/>
    </source>
</evidence>
<evidence type="ECO:0000313" key="1">
    <source>
        <dbReference type="EMBL" id="KAI4357352.1"/>
    </source>
</evidence>
<sequence length="139" mass="15592">MGSNSSGWFSNEEMLASIDPEKMHNMSVQKRITAQVALNCRLTLAMYSRGRVRSKFRGISYSDCKNLFAHVCSATKFPNPVAFNPFLRDLVKELRSMLQEFESSSKSITSEQTLESNGILLIPAKQIAKGSYHNSGEQH</sequence>
<dbReference type="Proteomes" id="UP000828941">
    <property type="component" value="Chromosome 1"/>
</dbReference>